<evidence type="ECO:0000256" key="8">
    <source>
        <dbReference type="ARBA" id="ARBA00023224"/>
    </source>
</evidence>
<dbReference type="PRINTS" id="PR00237">
    <property type="entry name" value="GPCRRHODOPSN"/>
</dbReference>
<dbReference type="CDD" id="cd13954">
    <property type="entry name" value="7tmA_OR"/>
    <property type="match status" value="1"/>
</dbReference>
<gene>
    <name evidence="13" type="primary">LOC129339415</name>
</gene>
<evidence type="ECO:0000256" key="2">
    <source>
        <dbReference type="ARBA" id="ARBA00022475"/>
    </source>
</evidence>
<dbReference type="GO" id="GO:0005886">
    <property type="term" value="C:plasma membrane"/>
    <property type="evidence" value="ECO:0007669"/>
    <property type="project" value="UniProtKB-SubCell"/>
</dbReference>
<evidence type="ECO:0000259" key="11">
    <source>
        <dbReference type="PROSITE" id="PS50262"/>
    </source>
</evidence>
<dbReference type="Proteomes" id="UP001190640">
    <property type="component" value="Chromosome 12"/>
</dbReference>
<dbReference type="KEGG" id="emc:129339415"/>
<comment type="similarity">
    <text evidence="9">Belongs to the G-protein coupled receptor 1 family.</text>
</comment>
<dbReference type="FunFam" id="1.20.1070.10:FF:000001">
    <property type="entry name" value="Olfactory receptor"/>
    <property type="match status" value="1"/>
</dbReference>
<organism evidence="12 13">
    <name type="scientific">Eublepharis macularius</name>
    <name type="common">Leopard gecko</name>
    <name type="synonym">Cyrtodactylus macularius</name>
    <dbReference type="NCBI Taxonomy" id="481883"/>
    <lineage>
        <taxon>Eukaryota</taxon>
        <taxon>Metazoa</taxon>
        <taxon>Chordata</taxon>
        <taxon>Craniata</taxon>
        <taxon>Vertebrata</taxon>
        <taxon>Euteleostomi</taxon>
        <taxon>Lepidosauria</taxon>
        <taxon>Squamata</taxon>
        <taxon>Bifurcata</taxon>
        <taxon>Gekkota</taxon>
        <taxon>Eublepharidae</taxon>
        <taxon>Eublepharinae</taxon>
        <taxon>Eublepharis</taxon>
    </lineage>
</organism>
<feature type="transmembrane region" description="Helical" evidence="10">
    <location>
        <begin position="32"/>
        <end position="54"/>
    </location>
</feature>
<keyword evidence="9" id="KW-0297">G-protein coupled receptor</keyword>
<feature type="transmembrane region" description="Helical" evidence="10">
    <location>
        <begin position="105"/>
        <end position="126"/>
    </location>
</feature>
<evidence type="ECO:0000313" key="13">
    <source>
        <dbReference type="RefSeq" id="XP_054849969.1"/>
    </source>
</evidence>
<dbReference type="GO" id="GO:0004930">
    <property type="term" value="F:G protein-coupled receptor activity"/>
    <property type="evidence" value="ECO:0007669"/>
    <property type="project" value="UniProtKB-KW"/>
</dbReference>
<dbReference type="RefSeq" id="XP_054849969.1">
    <property type="nucleotide sequence ID" value="XM_054993994.1"/>
</dbReference>
<feature type="transmembrane region" description="Helical" evidence="10">
    <location>
        <begin position="278"/>
        <end position="298"/>
    </location>
</feature>
<evidence type="ECO:0000256" key="7">
    <source>
        <dbReference type="ARBA" id="ARBA00023136"/>
    </source>
</evidence>
<reference evidence="13" key="1">
    <citation type="submission" date="2025-08" db="UniProtKB">
        <authorList>
            <consortium name="RefSeq"/>
        </authorList>
    </citation>
    <scope>IDENTIFICATION</scope>
    <source>
        <tissue evidence="13">Blood</tissue>
    </source>
</reference>
<keyword evidence="6 10" id="KW-1133">Transmembrane helix</keyword>
<keyword evidence="12" id="KW-1185">Reference proteome</keyword>
<evidence type="ECO:0000256" key="6">
    <source>
        <dbReference type="ARBA" id="ARBA00022989"/>
    </source>
</evidence>
<evidence type="ECO:0000256" key="3">
    <source>
        <dbReference type="ARBA" id="ARBA00022606"/>
    </source>
</evidence>
<dbReference type="InterPro" id="IPR000276">
    <property type="entry name" value="GPCR_Rhodpsn"/>
</dbReference>
<keyword evidence="5 10" id="KW-0552">Olfaction</keyword>
<name>A0AA97K7L6_EUBMA</name>
<feature type="transmembrane region" description="Helical" evidence="10">
    <location>
        <begin position="146"/>
        <end position="164"/>
    </location>
</feature>
<evidence type="ECO:0000256" key="4">
    <source>
        <dbReference type="ARBA" id="ARBA00022692"/>
    </source>
</evidence>
<dbReference type="Gene3D" id="1.20.1070.10">
    <property type="entry name" value="Rhodopsin 7-helix transmembrane proteins"/>
    <property type="match status" value="1"/>
</dbReference>
<dbReference type="InterPro" id="IPR000725">
    <property type="entry name" value="Olfact_rcpt"/>
</dbReference>
<evidence type="ECO:0000256" key="10">
    <source>
        <dbReference type="RuleBase" id="RU363047"/>
    </source>
</evidence>
<dbReference type="AlphaFoldDB" id="A0AA97K7L6"/>
<keyword evidence="7 10" id="KW-0472">Membrane</keyword>
<dbReference type="InterPro" id="IPR017452">
    <property type="entry name" value="GPCR_Rhodpsn_7TM"/>
</dbReference>
<dbReference type="PRINTS" id="PR00245">
    <property type="entry name" value="OLFACTORYR"/>
</dbReference>
<evidence type="ECO:0000313" key="12">
    <source>
        <dbReference type="Proteomes" id="UP001190640"/>
    </source>
</evidence>
<comment type="subcellular location">
    <subcellularLocation>
        <location evidence="1 10">Cell membrane</location>
        <topology evidence="1 10">Multi-pass membrane protein</topology>
    </subcellularLocation>
</comment>
<feature type="domain" description="G-protein coupled receptors family 1 profile" evidence="11">
    <location>
        <begin position="47"/>
        <end position="296"/>
    </location>
</feature>
<evidence type="ECO:0000256" key="9">
    <source>
        <dbReference type="RuleBase" id="RU000688"/>
    </source>
</evidence>
<evidence type="ECO:0000256" key="5">
    <source>
        <dbReference type="ARBA" id="ARBA00022725"/>
    </source>
</evidence>
<dbReference type="Pfam" id="PF13853">
    <property type="entry name" value="7tm_4"/>
    <property type="match status" value="1"/>
</dbReference>
<feature type="transmembrane region" description="Helical" evidence="10">
    <location>
        <begin position="244"/>
        <end position="266"/>
    </location>
</feature>
<dbReference type="PROSITE" id="PS00237">
    <property type="entry name" value="G_PROTEIN_RECEP_F1_1"/>
    <property type="match status" value="1"/>
</dbReference>
<keyword evidence="9" id="KW-0675">Receptor</keyword>
<proteinExistence type="inferred from homology"/>
<dbReference type="PANTHER" id="PTHR26453">
    <property type="entry name" value="OLFACTORY RECEPTOR"/>
    <property type="match status" value="1"/>
</dbReference>
<protein>
    <recommendedName>
        <fullName evidence="10">Olfactory receptor</fullName>
    </recommendedName>
</protein>
<dbReference type="GeneID" id="129339415"/>
<keyword evidence="2 10" id="KW-1003">Cell membrane</keyword>
<dbReference type="GO" id="GO:0004984">
    <property type="term" value="F:olfactory receptor activity"/>
    <property type="evidence" value="ECO:0007669"/>
    <property type="project" value="InterPro"/>
</dbReference>
<dbReference type="SUPFAM" id="SSF81321">
    <property type="entry name" value="Family A G protein-coupled receptor-like"/>
    <property type="match status" value="1"/>
</dbReference>
<keyword evidence="3 10" id="KW-0716">Sensory transduction</keyword>
<feature type="transmembrane region" description="Helical" evidence="10">
    <location>
        <begin position="206"/>
        <end position="232"/>
    </location>
</feature>
<dbReference type="PROSITE" id="PS50262">
    <property type="entry name" value="G_PROTEIN_RECEP_F1_2"/>
    <property type="match status" value="1"/>
</dbReference>
<keyword evidence="8 9" id="KW-0807">Transducer</keyword>
<accession>A0AA97K7L6</accession>
<keyword evidence="4 9" id="KW-0812">Transmembrane</keyword>
<evidence type="ECO:0000256" key="1">
    <source>
        <dbReference type="ARBA" id="ARBA00004651"/>
    </source>
</evidence>
<sequence>MDFIEPLGRQNQTRGTEFVLLGFSVDAKKQTLLFALGLFVYLLTLAGNLAIITLIRIDQCLQTPMYFLLGNLSFIEICYTSTTVPKMLWDLLLGDKTISFIGCALQMYFFVTLGGTECVLLSAMAYDRYAAICHPLRYTLLMSQKIQWGLLASSWAIGNFNSIINTALVFSLDFCHSNKIDHFFCDIPPLLQLSCSDTLVSQWVTFTISGCVIIAPFCLTLLSYILIVSSVLKIRTAQGRIKAFSTCASHLTVVGIFYGTIIYTYIRPSSSHSMEQDRLVSVLYAIITPMLNPLIYSLRNKEVQGAVRRALNKSSW</sequence>
<feature type="transmembrane region" description="Helical" evidence="10">
    <location>
        <begin position="66"/>
        <end position="85"/>
    </location>
</feature>